<comment type="caution">
    <text evidence="2">The sequence shown here is derived from an EMBL/GenBank/DDBJ whole genome shotgun (WGS) entry which is preliminary data.</text>
</comment>
<dbReference type="AlphaFoldDB" id="A0AAE0HXY7"/>
<reference evidence="2" key="1">
    <citation type="journal article" date="2023" name="Mol. Phylogenet. Evol.">
        <title>Genome-scale phylogeny and comparative genomics of the fungal order Sordariales.</title>
        <authorList>
            <person name="Hensen N."/>
            <person name="Bonometti L."/>
            <person name="Westerberg I."/>
            <person name="Brannstrom I.O."/>
            <person name="Guillou S."/>
            <person name="Cros-Aarteil S."/>
            <person name="Calhoun S."/>
            <person name="Haridas S."/>
            <person name="Kuo A."/>
            <person name="Mondo S."/>
            <person name="Pangilinan J."/>
            <person name="Riley R."/>
            <person name="LaButti K."/>
            <person name="Andreopoulos B."/>
            <person name="Lipzen A."/>
            <person name="Chen C."/>
            <person name="Yan M."/>
            <person name="Daum C."/>
            <person name="Ng V."/>
            <person name="Clum A."/>
            <person name="Steindorff A."/>
            <person name="Ohm R.A."/>
            <person name="Martin F."/>
            <person name="Silar P."/>
            <person name="Natvig D.O."/>
            <person name="Lalanne C."/>
            <person name="Gautier V."/>
            <person name="Ament-Velasquez S.L."/>
            <person name="Kruys A."/>
            <person name="Hutchinson M.I."/>
            <person name="Powell A.J."/>
            <person name="Barry K."/>
            <person name="Miller A.N."/>
            <person name="Grigoriev I.V."/>
            <person name="Debuchy R."/>
            <person name="Gladieux P."/>
            <person name="Hiltunen Thoren M."/>
            <person name="Johannesson H."/>
        </authorList>
    </citation>
    <scope>NUCLEOTIDE SEQUENCE</scope>
    <source>
        <strain evidence="2">CBS 118394</strain>
    </source>
</reference>
<keyword evidence="3" id="KW-1185">Reference proteome</keyword>
<accession>A0AAE0HXY7</accession>
<reference evidence="2" key="2">
    <citation type="submission" date="2023-06" db="EMBL/GenBank/DDBJ databases">
        <authorList>
            <consortium name="Lawrence Berkeley National Laboratory"/>
            <person name="Haridas S."/>
            <person name="Hensen N."/>
            <person name="Bonometti L."/>
            <person name="Westerberg I."/>
            <person name="Brannstrom I.O."/>
            <person name="Guillou S."/>
            <person name="Cros-Aarteil S."/>
            <person name="Calhoun S."/>
            <person name="Kuo A."/>
            <person name="Mondo S."/>
            <person name="Pangilinan J."/>
            <person name="Riley R."/>
            <person name="Labutti K."/>
            <person name="Andreopoulos B."/>
            <person name="Lipzen A."/>
            <person name="Chen C."/>
            <person name="Yanf M."/>
            <person name="Daum C."/>
            <person name="Ng V."/>
            <person name="Clum A."/>
            <person name="Steindorff A."/>
            <person name="Ohm R."/>
            <person name="Martin F."/>
            <person name="Silar P."/>
            <person name="Natvig D."/>
            <person name="Lalanne C."/>
            <person name="Gautier V."/>
            <person name="Ament-Velasquez S.L."/>
            <person name="Kruys A."/>
            <person name="Hutchinson M.I."/>
            <person name="Powell A.J."/>
            <person name="Barry K."/>
            <person name="Miller A.N."/>
            <person name="Grigoriev I.V."/>
            <person name="Debuchy R."/>
            <person name="Gladieux P."/>
            <person name="Thoren M.H."/>
            <person name="Johannesson H."/>
        </authorList>
    </citation>
    <scope>NUCLEOTIDE SEQUENCE</scope>
    <source>
        <strain evidence="2">CBS 118394</strain>
    </source>
</reference>
<feature type="region of interest" description="Disordered" evidence="1">
    <location>
        <begin position="1"/>
        <end position="35"/>
    </location>
</feature>
<evidence type="ECO:0000313" key="3">
    <source>
        <dbReference type="Proteomes" id="UP001283341"/>
    </source>
</evidence>
<proteinExistence type="predicted"/>
<name>A0AAE0HXY7_9PEZI</name>
<gene>
    <name evidence="2" type="ORF">B0H66DRAFT_563288</name>
</gene>
<dbReference type="EMBL" id="JAUEDM010000006">
    <property type="protein sequence ID" value="KAK3314639.1"/>
    <property type="molecule type" value="Genomic_DNA"/>
</dbReference>
<protein>
    <submittedName>
        <fullName evidence="2">Uncharacterized protein</fullName>
    </submittedName>
</protein>
<dbReference type="Proteomes" id="UP001283341">
    <property type="component" value="Unassembled WGS sequence"/>
</dbReference>
<sequence length="103" mass="11325">MEEIDSITRKVTGVLQDGPDGTEDKAIAAHPERDTRERPSRILAFSRYVGNAFTVQYLGGGVGVLSRRCAQQNRLTYPSLIIPVWSCYPCGCCWCLLSTSVGD</sequence>
<evidence type="ECO:0000313" key="2">
    <source>
        <dbReference type="EMBL" id="KAK3314639.1"/>
    </source>
</evidence>
<feature type="compositionally biased region" description="Basic and acidic residues" evidence="1">
    <location>
        <begin position="22"/>
        <end position="35"/>
    </location>
</feature>
<evidence type="ECO:0000256" key="1">
    <source>
        <dbReference type="SAM" id="MobiDB-lite"/>
    </source>
</evidence>
<organism evidence="2 3">
    <name type="scientific">Apodospora peruviana</name>
    <dbReference type="NCBI Taxonomy" id="516989"/>
    <lineage>
        <taxon>Eukaryota</taxon>
        <taxon>Fungi</taxon>
        <taxon>Dikarya</taxon>
        <taxon>Ascomycota</taxon>
        <taxon>Pezizomycotina</taxon>
        <taxon>Sordariomycetes</taxon>
        <taxon>Sordariomycetidae</taxon>
        <taxon>Sordariales</taxon>
        <taxon>Lasiosphaeriaceae</taxon>
        <taxon>Apodospora</taxon>
    </lineage>
</organism>